<name>A0AAV5FYB3_ELECO</name>
<evidence type="ECO:0000313" key="3">
    <source>
        <dbReference type="Proteomes" id="UP001054889"/>
    </source>
</evidence>
<keyword evidence="3" id="KW-1185">Reference proteome</keyword>
<gene>
    <name evidence="2" type="primary">gb29177</name>
    <name evidence="2" type="ORF">PR202_gb29177</name>
</gene>
<dbReference type="Proteomes" id="UP001054889">
    <property type="component" value="Unassembled WGS sequence"/>
</dbReference>
<organism evidence="2 3">
    <name type="scientific">Eleusine coracana subsp. coracana</name>
    <dbReference type="NCBI Taxonomy" id="191504"/>
    <lineage>
        <taxon>Eukaryota</taxon>
        <taxon>Viridiplantae</taxon>
        <taxon>Streptophyta</taxon>
        <taxon>Embryophyta</taxon>
        <taxon>Tracheophyta</taxon>
        <taxon>Spermatophyta</taxon>
        <taxon>Magnoliopsida</taxon>
        <taxon>Liliopsida</taxon>
        <taxon>Poales</taxon>
        <taxon>Poaceae</taxon>
        <taxon>PACMAD clade</taxon>
        <taxon>Chloridoideae</taxon>
        <taxon>Cynodonteae</taxon>
        <taxon>Eleusininae</taxon>
        <taxon>Eleusine</taxon>
    </lineage>
</organism>
<proteinExistence type="predicted"/>
<comment type="caution">
    <text evidence="2">The sequence shown here is derived from an EMBL/GenBank/DDBJ whole genome shotgun (WGS) entry which is preliminary data.</text>
</comment>
<protein>
    <submittedName>
        <fullName evidence="2">Uncharacterized protein</fullName>
    </submittedName>
</protein>
<accession>A0AAV5FYB3</accession>
<feature type="region of interest" description="Disordered" evidence="1">
    <location>
        <begin position="31"/>
        <end position="70"/>
    </location>
</feature>
<evidence type="ECO:0000313" key="2">
    <source>
        <dbReference type="EMBL" id="GJN40016.1"/>
    </source>
</evidence>
<evidence type="ECO:0000256" key="1">
    <source>
        <dbReference type="SAM" id="MobiDB-lite"/>
    </source>
</evidence>
<dbReference type="EMBL" id="BQKI01000100">
    <property type="protein sequence ID" value="GJN40016.1"/>
    <property type="molecule type" value="Genomic_DNA"/>
</dbReference>
<dbReference type="AlphaFoldDB" id="A0AAV5FYB3"/>
<reference evidence="2" key="1">
    <citation type="journal article" date="2018" name="DNA Res.">
        <title>Multiple hybrid de novo genome assembly of finger millet, an orphan allotetraploid crop.</title>
        <authorList>
            <person name="Hatakeyama M."/>
            <person name="Aluri S."/>
            <person name="Balachadran M.T."/>
            <person name="Sivarajan S.R."/>
            <person name="Patrignani A."/>
            <person name="Gruter S."/>
            <person name="Poveda L."/>
            <person name="Shimizu-Inatsugi R."/>
            <person name="Baeten J."/>
            <person name="Francoijs K.J."/>
            <person name="Nataraja K.N."/>
            <person name="Reddy Y.A.N."/>
            <person name="Phadnis S."/>
            <person name="Ravikumar R.L."/>
            <person name="Schlapbach R."/>
            <person name="Sreeman S.M."/>
            <person name="Shimizu K.K."/>
        </authorList>
    </citation>
    <scope>NUCLEOTIDE SEQUENCE</scope>
</reference>
<reference evidence="2" key="2">
    <citation type="submission" date="2021-12" db="EMBL/GenBank/DDBJ databases">
        <title>Resequencing data analysis of finger millet.</title>
        <authorList>
            <person name="Hatakeyama M."/>
            <person name="Aluri S."/>
            <person name="Balachadran M.T."/>
            <person name="Sivarajan S.R."/>
            <person name="Poveda L."/>
            <person name="Shimizu-Inatsugi R."/>
            <person name="Schlapbach R."/>
            <person name="Sreeman S.M."/>
            <person name="Shimizu K.K."/>
        </authorList>
    </citation>
    <scope>NUCLEOTIDE SEQUENCE</scope>
</reference>
<sequence>MNATLKESLTWLTTGTYNDLVNAAIVQEGAMHQVEEEDRKRKAPASASAAPTGEAPPDLHFTTGQRFRASPQQQYQQRYGLLEATTAIEVSTPCTIPAARKSECSCPTAY</sequence>